<dbReference type="Proteomes" id="UP001527882">
    <property type="component" value="Unassembled WGS sequence"/>
</dbReference>
<dbReference type="SUPFAM" id="SSF46689">
    <property type="entry name" value="Homeodomain-like"/>
    <property type="match status" value="1"/>
</dbReference>
<dbReference type="PRINTS" id="PR00455">
    <property type="entry name" value="HTHTETR"/>
</dbReference>
<comment type="caution">
    <text evidence="4">The sequence shown here is derived from an EMBL/GenBank/DDBJ whole genome shotgun (WGS) entry which is preliminary data.</text>
</comment>
<proteinExistence type="predicted"/>
<evidence type="ECO:0000259" key="3">
    <source>
        <dbReference type="PROSITE" id="PS50977"/>
    </source>
</evidence>
<sequence length="182" mass="20361">MARTSVKKEAILQAALELFAEKGFSATATKEIAERSGTAEGLLFYYFKDKRELLMQVVRTFSFHHAIQEKESALDRLDAESALMEYGRAYLSFLREHRSYLLLIWSPELMADNEISKEVAGLVERIVSGAARLLERAARNKPVSPQSLEAAAGMMLSSLLTYSAVGIRLGGRALERDDIFVR</sequence>
<gene>
    <name evidence="4" type="ORF">O9H85_23815</name>
</gene>
<dbReference type="InterPro" id="IPR050109">
    <property type="entry name" value="HTH-type_TetR-like_transc_reg"/>
</dbReference>
<reference evidence="4 5" key="1">
    <citation type="submission" date="2022-12" db="EMBL/GenBank/DDBJ databases">
        <title>Draft genome sequence of Paenibacillus sp. dW9.</title>
        <authorList>
            <person name="Choi E.-W."/>
            <person name="Kim D.-U."/>
        </authorList>
    </citation>
    <scope>NUCLEOTIDE SEQUENCE [LARGE SCALE GENOMIC DNA]</scope>
    <source>
        <strain evidence="5">dW9</strain>
    </source>
</reference>
<dbReference type="InterPro" id="IPR036271">
    <property type="entry name" value="Tet_transcr_reg_TetR-rel_C_sf"/>
</dbReference>
<dbReference type="RefSeq" id="WP_269883912.1">
    <property type="nucleotide sequence ID" value="NZ_JAQAGZ010000017.1"/>
</dbReference>
<dbReference type="Gene3D" id="1.10.357.10">
    <property type="entry name" value="Tetracycline Repressor, domain 2"/>
    <property type="match status" value="1"/>
</dbReference>
<organism evidence="4 5">
    <name type="scientific">Paenibacillus gyeongsangnamensis</name>
    <dbReference type="NCBI Taxonomy" id="3388067"/>
    <lineage>
        <taxon>Bacteria</taxon>
        <taxon>Bacillati</taxon>
        <taxon>Bacillota</taxon>
        <taxon>Bacilli</taxon>
        <taxon>Bacillales</taxon>
        <taxon>Paenibacillaceae</taxon>
        <taxon>Paenibacillus</taxon>
    </lineage>
</organism>
<dbReference type="PANTHER" id="PTHR30055:SF226">
    <property type="entry name" value="HTH-TYPE TRANSCRIPTIONAL REGULATOR PKSA"/>
    <property type="match status" value="1"/>
</dbReference>
<accession>A0ABT4QES4</accession>
<dbReference type="SUPFAM" id="SSF48498">
    <property type="entry name" value="Tetracyclin repressor-like, C-terminal domain"/>
    <property type="match status" value="1"/>
</dbReference>
<dbReference type="EMBL" id="JAQAGZ010000017">
    <property type="protein sequence ID" value="MCZ8515382.1"/>
    <property type="molecule type" value="Genomic_DNA"/>
</dbReference>
<feature type="domain" description="HTH tetR-type" evidence="3">
    <location>
        <begin position="5"/>
        <end position="65"/>
    </location>
</feature>
<evidence type="ECO:0000256" key="1">
    <source>
        <dbReference type="ARBA" id="ARBA00023125"/>
    </source>
</evidence>
<evidence type="ECO:0000313" key="4">
    <source>
        <dbReference type="EMBL" id="MCZ8515382.1"/>
    </source>
</evidence>
<dbReference type="PANTHER" id="PTHR30055">
    <property type="entry name" value="HTH-TYPE TRANSCRIPTIONAL REGULATOR RUTR"/>
    <property type="match status" value="1"/>
</dbReference>
<protein>
    <submittedName>
        <fullName evidence="4">TetR family transcriptional regulator</fullName>
    </submittedName>
</protein>
<name>A0ABT4QES4_9BACL</name>
<feature type="DNA-binding region" description="H-T-H motif" evidence="2">
    <location>
        <begin position="28"/>
        <end position="47"/>
    </location>
</feature>
<dbReference type="Pfam" id="PF00440">
    <property type="entry name" value="TetR_N"/>
    <property type="match status" value="1"/>
</dbReference>
<evidence type="ECO:0000313" key="5">
    <source>
        <dbReference type="Proteomes" id="UP001527882"/>
    </source>
</evidence>
<dbReference type="Gene3D" id="1.10.10.60">
    <property type="entry name" value="Homeodomain-like"/>
    <property type="match status" value="1"/>
</dbReference>
<dbReference type="InterPro" id="IPR009057">
    <property type="entry name" value="Homeodomain-like_sf"/>
</dbReference>
<evidence type="ECO:0000256" key="2">
    <source>
        <dbReference type="PROSITE-ProRule" id="PRU00335"/>
    </source>
</evidence>
<dbReference type="PROSITE" id="PS50977">
    <property type="entry name" value="HTH_TETR_2"/>
    <property type="match status" value="1"/>
</dbReference>
<keyword evidence="5" id="KW-1185">Reference proteome</keyword>
<dbReference type="InterPro" id="IPR001647">
    <property type="entry name" value="HTH_TetR"/>
</dbReference>
<keyword evidence="1 2" id="KW-0238">DNA-binding</keyword>